<accession>A0ABQ9IP18</accession>
<proteinExistence type="predicted"/>
<dbReference type="Proteomes" id="UP001159363">
    <property type="component" value="Chromosome 1"/>
</dbReference>
<dbReference type="EMBL" id="JARBHB010000001">
    <property type="protein sequence ID" value="KAJ8897653.1"/>
    <property type="molecule type" value="Genomic_DNA"/>
</dbReference>
<evidence type="ECO:0000256" key="1">
    <source>
        <dbReference type="SAM" id="MobiDB-lite"/>
    </source>
</evidence>
<feature type="compositionally biased region" description="Polar residues" evidence="1">
    <location>
        <begin position="71"/>
        <end position="90"/>
    </location>
</feature>
<gene>
    <name evidence="2" type="ORF">PR048_003002</name>
</gene>
<keyword evidence="3" id="KW-1185">Reference proteome</keyword>
<comment type="caution">
    <text evidence="2">The sequence shown here is derived from an EMBL/GenBank/DDBJ whole genome shotgun (WGS) entry which is preliminary data.</text>
</comment>
<sequence>MAAAPLKISPAPISVSALPHRTDCLLNPPVPSLHHPYSTPVFRLPDFLEKFQQMSLGGPVHRKGIFTSKGQSQHTTVVEPVSQQQHASQKGENDQFPSLKDASNLWMGQIVFDIFCCGPTRDIQVCQNCVKVEEQTFCIRASDLEMSNDSSASCATRNNMRTMAYSKKGPWRCSGKTTLLRVRFPAGSPLDFRKWELCRTMPLDGGFSRGSPVSPRPCIPVLLHTSLHPHWLSRPRC</sequence>
<feature type="region of interest" description="Disordered" evidence="1">
    <location>
        <begin position="71"/>
        <end position="96"/>
    </location>
</feature>
<organism evidence="2 3">
    <name type="scientific">Dryococelus australis</name>
    <dbReference type="NCBI Taxonomy" id="614101"/>
    <lineage>
        <taxon>Eukaryota</taxon>
        <taxon>Metazoa</taxon>
        <taxon>Ecdysozoa</taxon>
        <taxon>Arthropoda</taxon>
        <taxon>Hexapoda</taxon>
        <taxon>Insecta</taxon>
        <taxon>Pterygota</taxon>
        <taxon>Neoptera</taxon>
        <taxon>Polyneoptera</taxon>
        <taxon>Phasmatodea</taxon>
        <taxon>Verophasmatodea</taxon>
        <taxon>Anareolatae</taxon>
        <taxon>Phasmatidae</taxon>
        <taxon>Eurycanthinae</taxon>
        <taxon>Dryococelus</taxon>
    </lineage>
</organism>
<protein>
    <submittedName>
        <fullName evidence="2">Uncharacterized protein</fullName>
    </submittedName>
</protein>
<evidence type="ECO:0000313" key="3">
    <source>
        <dbReference type="Proteomes" id="UP001159363"/>
    </source>
</evidence>
<name>A0ABQ9IP18_9NEOP</name>
<reference evidence="2 3" key="1">
    <citation type="submission" date="2023-02" db="EMBL/GenBank/DDBJ databases">
        <title>LHISI_Scaffold_Assembly.</title>
        <authorList>
            <person name="Stuart O.P."/>
            <person name="Cleave R."/>
            <person name="Magrath M.J.L."/>
            <person name="Mikheyev A.S."/>
        </authorList>
    </citation>
    <scope>NUCLEOTIDE SEQUENCE [LARGE SCALE GENOMIC DNA]</scope>
    <source>
        <strain evidence="2">Daus_M_001</strain>
        <tissue evidence="2">Leg muscle</tissue>
    </source>
</reference>
<evidence type="ECO:0000313" key="2">
    <source>
        <dbReference type="EMBL" id="KAJ8897653.1"/>
    </source>
</evidence>